<name>A0A7T5RJS8_9BACT</name>
<reference evidence="1 2" key="1">
    <citation type="submission" date="2020-07" db="EMBL/GenBank/DDBJ databases">
        <title>Huge and variable diversity of episymbiotic CPR bacteria and DPANN archaea in groundwater ecosystems.</title>
        <authorList>
            <person name="He C.Y."/>
            <person name="Keren R."/>
            <person name="Whittaker M."/>
            <person name="Farag I.F."/>
            <person name="Doudna J."/>
            <person name="Cate J.H.D."/>
            <person name="Banfield J.F."/>
        </authorList>
    </citation>
    <scope>NUCLEOTIDE SEQUENCE [LARGE SCALE GENOMIC DNA]</scope>
    <source>
        <strain evidence="1">NC_groundwater_541_Ag_S-0.1um_46_50</strain>
    </source>
</reference>
<dbReference type="InterPro" id="IPR008775">
    <property type="entry name" value="Phytyl_CoA_dOase-like"/>
</dbReference>
<evidence type="ECO:0000313" key="2">
    <source>
        <dbReference type="Proteomes" id="UP000595618"/>
    </source>
</evidence>
<dbReference type="PANTHER" id="PTHR20883">
    <property type="entry name" value="PHYTANOYL-COA DIOXYGENASE DOMAIN CONTAINING 1"/>
    <property type="match status" value="1"/>
</dbReference>
<organism evidence="1 2">
    <name type="scientific">Candidatus Sungiibacteriota bacterium</name>
    <dbReference type="NCBI Taxonomy" id="2750080"/>
    <lineage>
        <taxon>Bacteria</taxon>
        <taxon>Candidatus Sungiibacteriota</taxon>
    </lineage>
</organism>
<accession>A0A7T5RJS8</accession>
<keyword evidence="1" id="KW-0560">Oxidoreductase</keyword>
<dbReference type="Proteomes" id="UP000595618">
    <property type="component" value="Chromosome"/>
</dbReference>
<dbReference type="PANTHER" id="PTHR20883:SF48">
    <property type="entry name" value="ECTOINE DIOXYGENASE"/>
    <property type="match status" value="1"/>
</dbReference>
<dbReference type="AlphaFoldDB" id="A0A7T5RJS8"/>
<sequence length="278" mass="31166">MDICGCGLTSVQVQLYKENGYLVVPDVFVPAECGAVLRVYERYAKPDFRGIMNLERGFVEYQEQDADGNEKVERREVLADDSLAVWSMISDHRLVKILGILQLAEVVHLQSMVLFKRAGTSYALQAWNPHQDNAYPQADYGMYITGNIALEDHTVENGGMYIYPGSHKEPILPSVKVKSFHEKSGKSPGHCVEVPSRYQAVDLEFKKGSVLFLHGNVIHGSRSNESERSRAMLLVPYGTLGISKGKNFVPGRIAQRKEACLACGHESWKKAVRCRRFT</sequence>
<protein>
    <submittedName>
        <fullName evidence="1">Phytanoyl-CoA dioxygenase family protein</fullName>
    </submittedName>
</protein>
<gene>
    <name evidence="1" type="ORF">HYW89_00685</name>
</gene>
<keyword evidence="1" id="KW-0223">Dioxygenase</keyword>
<dbReference type="GO" id="GO:0005506">
    <property type="term" value="F:iron ion binding"/>
    <property type="evidence" value="ECO:0007669"/>
    <property type="project" value="UniProtKB-ARBA"/>
</dbReference>
<dbReference type="SUPFAM" id="SSF51197">
    <property type="entry name" value="Clavaminate synthase-like"/>
    <property type="match status" value="1"/>
</dbReference>
<dbReference type="GO" id="GO:0016706">
    <property type="term" value="F:2-oxoglutarate-dependent dioxygenase activity"/>
    <property type="evidence" value="ECO:0007669"/>
    <property type="project" value="UniProtKB-ARBA"/>
</dbReference>
<evidence type="ECO:0000313" key="1">
    <source>
        <dbReference type="EMBL" id="QQG45440.1"/>
    </source>
</evidence>
<proteinExistence type="predicted"/>
<dbReference type="Gene3D" id="2.60.120.620">
    <property type="entry name" value="q2cbj1_9rhob like domain"/>
    <property type="match status" value="1"/>
</dbReference>
<dbReference type="Pfam" id="PF05721">
    <property type="entry name" value="PhyH"/>
    <property type="match status" value="1"/>
</dbReference>
<dbReference type="EMBL" id="CP066690">
    <property type="protein sequence ID" value="QQG45440.1"/>
    <property type="molecule type" value="Genomic_DNA"/>
</dbReference>